<evidence type="ECO:0000313" key="2">
    <source>
        <dbReference type="Proteomes" id="UP001172457"/>
    </source>
</evidence>
<reference evidence="1" key="1">
    <citation type="submission" date="2023-03" db="EMBL/GenBank/DDBJ databases">
        <title>Chromosome-scale reference genome and RAD-based genetic map of yellow starthistle (Centaurea solstitialis) reveal putative structural variation and QTLs associated with invader traits.</title>
        <authorList>
            <person name="Reatini B."/>
            <person name="Cang F.A."/>
            <person name="Jiang Q."/>
            <person name="Mckibben M.T.W."/>
            <person name="Barker M.S."/>
            <person name="Rieseberg L.H."/>
            <person name="Dlugosch K.M."/>
        </authorList>
    </citation>
    <scope>NUCLEOTIDE SEQUENCE</scope>
    <source>
        <strain evidence="1">CAN-66</strain>
        <tissue evidence="1">Leaf</tissue>
    </source>
</reference>
<keyword evidence="2" id="KW-1185">Reference proteome</keyword>
<dbReference type="EMBL" id="JARYMX010000006">
    <property type="protein sequence ID" value="KAJ9545889.1"/>
    <property type="molecule type" value="Genomic_DNA"/>
</dbReference>
<dbReference type="AlphaFoldDB" id="A0AA38SQ03"/>
<sequence>MSSAGSGSMTLIWHSTVNHSLTCVKYIANGSLTSFWHDPWVGGGACLKSLFPRLYAAEVNKQVEFKDRWNIQNGCWVGSWEWRAGLMGRASQDFDDLILLLQNTGFLAEGIDRWKWSWSKDGDFSSKELALRIQDCLGNRRH</sequence>
<dbReference type="PANTHER" id="PTHR36617:SF15">
    <property type="entry name" value="REVERSE TRANSCRIPTASE ZINC-BINDING DOMAIN-CONTAINING PROTEIN"/>
    <property type="match status" value="1"/>
</dbReference>
<dbReference type="Proteomes" id="UP001172457">
    <property type="component" value="Chromosome 6"/>
</dbReference>
<protein>
    <submittedName>
        <fullName evidence="1">Uncharacterized protein</fullName>
    </submittedName>
</protein>
<gene>
    <name evidence="1" type="ORF">OSB04_025596</name>
</gene>
<dbReference type="PANTHER" id="PTHR36617">
    <property type="entry name" value="PROTEIN, PUTATIVE-RELATED"/>
    <property type="match status" value="1"/>
</dbReference>
<comment type="caution">
    <text evidence="1">The sequence shown here is derived from an EMBL/GenBank/DDBJ whole genome shotgun (WGS) entry which is preliminary data.</text>
</comment>
<name>A0AA38SQ03_9ASTR</name>
<evidence type="ECO:0000313" key="1">
    <source>
        <dbReference type="EMBL" id="KAJ9545889.1"/>
    </source>
</evidence>
<accession>A0AA38SQ03</accession>
<organism evidence="1 2">
    <name type="scientific">Centaurea solstitialis</name>
    <name type="common">yellow star-thistle</name>
    <dbReference type="NCBI Taxonomy" id="347529"/>
    <lineage>
        <taxon>Eukaryota</taxon>
        <taxon>Viridiplantae</taxon>
        <taxon>Streptophyta</taxon>
        <taxon>Embryophyta</taxon>
        <taxon>Tracheophyta</taxon>
        <taxon>Spermatophyta</taxon>
        <taxon>Magnoliopsida</taxon>
        <taxon>eudicotyledons</taxon>
        <taxon>Gunneridae</taxon>
        <taxon>Pentapetalae</taxon>
        <taxon>asterids</taxon>
        <taxon>campanulids</taxon>
        <taxon>Asterales</taxon>
        <taxon>Asteraceae</taxon>
        <taxon>Carduoideae</taxon>
        <taxon>Cardueae</taxon>
        <taxon>Centaureinae</taxon>
        <taxon>Centaurea</taxon>
    </lineage>
</organism>
<proteinExistence type="predicted"/>